<organism evidence="1 2">
    <name type="scientific">Escherichia coli H386</name>
    <dbReference type="NCBI Taxonomy" id="656397"/>
    <lineage>
        <taxon>Bacteria</taxon>
        <taxon>Pseudomonadati</taxon>
        <taxon>Pseudomonadota</taxon>
        <taxon>Gammaproteobacteria</taxon>
        <taxon>Enterobacterales</taxon>
        <taxon>Enterobacteriaceae</taxon>
        <taxon>Escherichia</taxon>
    </lineage>
</organism>
<dbReference type="AlphaFoldDB" id="A0A1X3JFG7"/>
<proteinExistence type="predicted"/>
<dbReference type="Proteomes" id="UP000193045">
    <property type="component" value="Unassembled WGS sequence"/>
</dbReference>
<sequence>MNKTKTKTKKLKESEFIRHIENNPVVSTALCEKYGISTETIAYALYVHSNNFFLKNDYVQDDIHYDIVKNNLIIMKPTLRQYYRRTRQVDYNGYTFLSGIKEYQDYCILLTLCCYHWIADVFTVYNHSEGSQFVVDVANDLLKRSIDYFSVEHENIINRFNILKEKFPSYKKG</sequence>
<evidence type="ECO:0000313" key="1">
    <source>
        <dbReference type="EMBL" id="OSL07351.1"/>
    </source>
</evidence>
<reference evidence="1 2" key="1">
    <citation type="submission" date="2010-04" db="EMBL/GenBank/DDBJ databases">
        <title>The Genome Sequence of Escherichia coli H386.</title>
        <authorList>
            <consortium name="The Broad Institute Genome Sequencing Platform"/>
            <consortium name="The Broad Institute Genome Sequencing Center for Infectious Disease"/>
            <person name="Feldgarden M."/>
            <person name="Gordon D.M."/>
            <person name="Johnson J.R."/>
            <person name="Johnston B.D."/>
            <person name="Young S."/>
            <person name="Zeng Q."/>
            <person name="Koehrsen M."/>
            <person name="Alvarado L."/>
            <person name="Berlin A.M."/>
            <person name="Borenstein D."/>
            <person name="Chapman S.B."/>
            <person name="Chen Z."/>
            <person name="Engels R."/>
            <person name="Freedman E."/>
            <person name="Gellesch M."/>
            <person name="Goldberg J."/>
            <person name="Griggs A."/>
            <person name="Gujja S."/>
            <person name="Heilman E.R."/>
            <person name="Heiman D.I."/>
            <person name="Hepburn T.A."/>
            <person name="Howarth C."/>
            <person name="Jen D."/>
            <person name="Larson L."/>
            <person name="Mehta T."/>
            <person name="Park D."/>
            <person name="Pearson M."/>
            <person name="Richards J."/>
            <person name="Roberts A."/>
            <person name="Saif S."/>
            <person name="Shea T.D."/>
            <person name="Shenoy N."/>
            <person name="Sisk P."/>
            <person name="Stolte C."/>
            <person name="Sykes S.N."/>
            <person name="Walk T."/>
            <person name="White J."/>
            <person name="Yandava C."/>
            <person name="Haas B."/>
            <person name="Henn M.R."/>
            <person name="Nusbaum C."/>
            <person name="Birren B."/>
        </authorList>
    </citation>
    <scope>NUCLEOTIDE SEQUENCE [LARGE SCALE GENOMIC DNA]</scope>
    <source>
        <strain evidence="1 2">H386</strain>
    </source>
</reference>
<name>A0A1X3JFG7_ECOLX</name>
<accession>A0A1X3JFG7</accession>
<dbReference type="EMBL" id="ADJB01000062">
    <property type="protein sequence ID" value="OSL07351.1"/>
    <property type="molecule type" value="Genomic_DNA"/>
</dbReference>
<gene>
    <name evidence="1" type="ORF">ECVG_04385</name>
</gene>
<evidence type="ECO:0000313" key="2">
    <source>
        <dbReference type="Proteomes" id="UP000193045"/>
    </source>
</evidence>
<comment type="caution">
    <text evidence="1">The sequence shown here is derived from an EMBL/GenBank/DDBJ whole genome shotgun (WGS) entry which is preliminary data.</text>
</comment>
<protein>
    <submittedName>
        <fullName evidence="1">Uncharacterized protein</fullName>
    </submittedName>
</protein>
<dbReference type="RefSeq" id="WP_001044251.1">
    <property type="nucleotide sequence ID" value="NZ_ADJB01000062.1"/>
</dbReference>